<dbReference type="GO" id="GO:0030170">
    <property type="term" value="F:pyridoxal phosphate binding"/>
    <property type="evidence" value="ECO:0007669"/>
    <property type="project" value="InterPro"/>
</dbReference>
<dbReference type="SUPFAM" id="SSF53383">
    <property type="entry name" value="PLP-dependent transferases"/>
    <property type="match status" value="1"/>
</dbReference>
<dbReference type="OrthoDB" id="9801052at2"/>
<dbReference type="PANTHER" id="PTHR11986">
    <property type="entry name" value="AMINOTRANSFERASE CLASS III"/>
    <property type="match status" value="1"/>
</dbReference>
<feature type="binding site" evidence="5">
    <location>
        <position position="286"/>
    </location>
    <ligand>
        <name>N(2)-acetyl-L-ornithine</name>
        <dbReference type="ChEBI" id="CHEBI:57805"/>
    </ligand>
</feature>
<keyword evidence="5" id="KW-0963">Cytoplasm</keyword>
<dbReference type="UniPathway" id="UPA00068">
    <property type="reaction ID" value="UER00109"/>
</dbReference>
<evidence type="ECO:0000256" key="1">
    <source>
        <dbReference type="ARBA" id="ARBA00022576"/>
    </source>
</evidence>
<dbReference type="FunFam" id="3.40.640.10:FF:000004">
    <property type="entry name" value="Acetylornithine aminotransferase"/>
    <property type="match status" value="1"/>
</dbReference>
<proteinExistence type="inferred from homology"/>
<feature type="binding site" evidence="5">
    <location>
        <begin position="108"/>
        <end position="109"/>
    </location>
    <ligand>
        <name>pyridoxal 5'-phosphate</name>
        <dbReference type="ChEBI" id="CHEBI:597326"/>
    </ligand>
</feature>
<evidence type="ECO:0000313" key="7">
    <source>
        <dbReference type="Proteomes" id="UP000294963"/>
    </source>
</evidence>
<dbReference type="GO" id="GO:0006526">
    <property type="term" value="P:L-arginine biosynthetic process"/>
    <property type="evidence" value="ECO:0007669"/>
    <property type="project" value="UniProtKB-UniRule"/>
</dbReference>
<dbReference type="CDD" id="cd00610">
    <property type="entry name" value="OAT_like"/>
    <property type="match status" value="1"/>
</dbReference>
<dbReference type="InterPro" id="IPR015421">
    <property type="entry name" value="PyrdxlP-dep_Trfase_major"/>
</dbReference>
<comment type="subcellular location">
    <subcellularLocation>
        <location evidence="5">Cytoplasm</location>
    </subcellularLocation>
</comment>
<comment type="pathway">
    <text evidence="5">Amino-acid biosynthesis; L-arginine biosynthesis; N(2)-acetyl-L-ornithine from L-glutamate: step 4/4.</text>
</comment>
<accession>A0A4R1XX09</accession>
<protein>
    <recommendedName>
        <fullName evidence="5">Acetylornithine aminotransferase</fullName>
        <shortName evidence="5">ACOAT</shortName>
        <ecNumber evidence="5">2.6.1.11</ecNumber>
    </recommendedName>
</protein>
<evidence type="ECO:0000256" key="5">
    <source>
        <dbReference type="HAMAP-Rule" id="MF_01107"/>
    </source>
</evidence>
<dbReference type="Gene3D" id="3.40.640.10">
    <property type="entry name" value="Type I PLP-dependent aspartate aminotransferase-like (Major domain)"/>
    <property type="match status" value="1"/>
</dbReference>
<keyword evidence="7" id="KW-1185">Reference proteome</keyword>
<dbReference type="Pfam" id="PF00202">
    <property type="entry name" value="Aminotran_3"/>
    <property type="match status" value="1"/>
</dbReference>
<feature type="binding site" evidence="5">
    <location>
        <position position="140"/>
    </location>
    <ligand>
        <name>pyridoxal 5'-phosphate</name>
        <dbReference type="ChEBI" id="CHEBI:597326"/>
    </ligand>
</feature>
<dbReference type="InterPro" id="IPR015422">
    <property type="entry name" value="PyrdxlP-dep_Trfase_small"/>
</dbReference>
<dbReference type="AlphaFoldDB" id="A0A4R1XX09"/>
<comment type="subunit">
    <text evidence="5">Homodimer.</text>
</comment>
<comment type="catalytic activity">
    <reaction evidence="5">
        <text>N(2)-acetyl-L-ornithine + 2-oxoglutarate = N-acetyl-L-glutamate 5-semialdehyde + L-glutamate</text>
        <dbReference type="Rhea" id="RHEA:18049"/>
        <dbReference type="ChEBI" id="CHEBI:16810"/>
        <dbReference type="ChEBI" id="CHEBI:29123"/>
        <dbReference type="ChEBI" id="CHEBI:29985"/>
        <dbReference type="ChEBI" id="CHEBI:57805"/>
        <dbReference type="EC" id="2.6.1.11"/>
    </reaction>
</comment>
<keyword evidence="2 5" id="KW-0028">Amino-acid biosynthesis</keyword>
<comment type="similarity">
    <text evidence="5">Belongs to the class-III pyridoxal-phosphate-dependent aminotransferase family. ArgD subfamily.</text>
</comment>
<dbReference type="NCBIfam" id="TIGR00707">
    <property type="entry name" value="argD"/>
    <property type="match status" value="1"/>
</dbReference>
<dbReference type="NCBIfam" id="NF002325">
    <property type="entry name" value="PRK01278.1"/>
    <property type="match status" value="1"/>
</dbReference>
<evidence type="ECO:0000256" key="2">
    <source>
        <dbReference type="ARBA" id="ARBA00022605"/>
    </source>
</evidence>
<evidence type="ECO:0000313" key="6">
    <source>
        <dbReference type="EMBL" id="TCM67721.1"/>
    </source>
</evidence>
<dbReference type="GO" id="GO:0042802">
    <property type="term" value="F:identical protein binding"/>
    <property type="evidence" value="ECO:0007669"/>
    <property type="project" value="TreeGrafter"/>
</dbReference>
<dbReference type="InterPro" id="IPR004636">
    <property type="entry name" value="AcOrn/SuccOrn_fam"/>
</dbReference>
<dbReference type="EC" id="2.6.1.11" evidence="5"/>
<feature type="binding site" evidence="5">
    <location>
        <position position="143"/>
    </location>
    <ligand>
        <name>N(2)-acetyl-L-ornithine</name>
        <dbReference type="ChEBI" id="CHEBI:57805"/>
    </ligand>
</feature>
<organism evidence="6 7">
    <name type="scientific">Acinetobacter calcoaceticus</name>
    <dbReference type="NCBI Taxonomy" id="471"/>
    <lineage>
        <taxon>Bacteria</taxon>
        <taxon>Pseudomonadati</taxon>
        <taxon>Pseudomonadota</taxon>
        <taxon>Gammaproteobacteria</taxon>
        <taxon>Moraxellales</taxon>
        <taxon>Moraxellaceae</taxon>
        <taxon>Acinetobacter</taxon>
        <taxon>Acinetobacter calcoaceticus/baumannii complex</taxon>
    </lineage>
</organism>
<keyword evidence="3 5" id="KW-0808">Transferase</keyword>
<dbReference type="HAMAP" id="MF_01107">
    <property type="entry name" value="ArgD_aminotrans_3"/>
    <property type="match status" value="1"/>
</dbReference>
<dbReference type="PANTHER" id="PTHR11986:SF79">
    <property type="entry name" value="ACETYLORNITHINE AMINOTRANSFERASE, MITOCHONDRIAL"/>
    <property type="match status" value="1"/>
</dbReference>
<feature type="binding site" evidence="5">
    <location>
        <position position="287"/>
    </location>
    <ligand>
        <name>pyridoxal 5'-phosphate</name>
        <dbReference type="ChEBI" id="CHEBI:597326"/>
    </ligand>
</feature>
<comment type="caution">
    <text evidence="6">The sequence shown here is derived from an EMBL/GenBank/DDBJ whole genome shotgun (WGS) entry which is preliminary data.</text>
</comment>
<keyword evidence="5" id="KW-0055">Arginine biosynthesis</keyword>
<dbReference type="InterPro" id="IPR050103">
    <property type="entry name" value="Class-III_PLP-dep_AT"/>
</dbReference>
<dbReference type="PIRSF" id="PIRSF000521">
    <property type="entry name" value="Transaminase_4ab_Lys_Orn"/>
    <property type="match status" value="1"/>
</dbReference>
<name>A0A4R1XX09_ACICA</name>
<dbReference type="GO" id="GO:0005737">
    <property type="term" value="C:cytoplasm"/>
    <property type="evidence" value="ECO:0007669"/>
    <property type="project" value="UniProtKB-SubCell"/>
</dbReference>
<dbReference type="Proteomes" id="UP000294963">
    <property type="component" value="Unassembled WGS sequence"/>
</dbReference>
<comment type="miscellaneous">
    <text evidence="5">May also have succinyldiaminopimelate aminotransferase activity, thus carrying out the corresponding step in lysine biosynthesis.</text>
</comment>
<dbReference type="Gene3D" id="3.90.1150.10">
    <property type="entry name" value="Aspartate Aminotransferase, domain 1"/>
    <property type="match status" value="1"/>
</dbReference>
<reference evidence="6 7" key="1">
    <citation type="submission" date="2019-03" db="EMBL/GenBank/DDBJ databases">
        <title>Genomic analyses of the natural microbiome of Caenorhabditis elegans.</title>
        <authorList>
            <person name="Samuel B."/>
        </authorList>
    </citation>
    <scope>NUCLEOTIDE SEQUENCE [LARGE SCALE GENOMIC DNA]</scope>
    <source>
        <strain evidence="6 7">JUb89</strain>
    </source>
</reference>
<feature type="modified residue" description="N6-(pyridoxal phosphate)lysine" evidence="5">
    <location>
        <position position="258"/>
    </location>
</feature>
<evidence type="ECO:0000256" key="4">
    <source>
        <dbReference type="ARBA" id="ARBA00022898"/>
    </source>
</evidence>
<dbReference type="InterPro" id="IPR015424">
    <property type="entry name" value="PyrdxlP-dep_Trfase"/>
</dbReference>
<keyword evidence="4 5" id="KW-0663">Pyridoxal phosphate</keyword>
<dbReference type="PROSITE" id="PS00600">
    <property type="entry name" value="AA_TRANSFER_CLASS_3"/>
    <property type="match status" value="1"/>
</dbReference>
<dbReference type="GO" id="GO:0003992">
    <property type="term" value="F:N2-acetyl-L-ornithine:2-oxoglutarate 5-aminotransferase activity"/>
    <property type="evidence" value="ECO:0007669"/>
    <property type="project" value="UniProtKB-UniRule"/>
</dbReference>
<dbReference type="InterPro" id="IPR005814">
    <property type="entry name" value="Aminotrans_3"/>
</dbReference>
<dbReference type="EMBL" id="SLVJ01000007">
    <property type="protein sequence ID" value="TCM67721.1"/>
    <property type="molecule type" value="Genomic_DNA"/>
</dbReference>
<gene>
    <name evidence="5" type="primary">argD</name>
    <name evidence="6" type="ORF">EC844_10715</name>
</gene>
<dbReference type="InterPro" id="IPR049704">
    <property type="entry name" value="Aminotrans_3_PPA_site"/>
</dbReference>
<keyword evidence="1 5" id="KW-0032">Aminotransferase</keyword>
<comment type="cofactor">
    <cofactor evidence="5">
        <name>pyridoxal 5'-phosphate</name>
        <dbReference type="ChEBI" id="CHEBI:597326"/>
    </cofactor>
    <text evidence="5">Binds 1 pyridoxal phosphate per subunit.</text>
</comment>
<sequence length="403" mass="43314">MNDLHLAPVQPDQPSHLMPVFGRQPISFVRGRGSYLYSDAGVEYLDALTGIAVCGLGHAHPVLAEAIAEQAAALIHTSNLYEVPWQTAAAQKLAAVSGMHEIFFSNSGAEANEGAIKIARKYGNQQGLRCPKIIVADGSFHGRTLATLSATGNKKVQEGFAPLVEGFIRVPFGDVQAIEEAALLHPDIVAILLEPIQGEGGINTAANGFGYLEDVRRICDQHQWLMMLDEIQTGNGRTGQYFAYQHTQIIPDVLTTAKGLGNGFPVGAVMTQARGTGILTAGNHGSTYSGTALGSRIVYTVLDLIEKENAVENAAVIGNYLAESFREQLAEQNVIVRGFGMMIGIELPKECAELVAIARDQHQLLINVTAGNVVRLLPALNMSREQADDLLQRLVPAIKNFLN</sequence>
<evidence type="ECO:0000256" key="3">
    <source>
        <dbReference type="ARBA" id="ARBA00022679"/>
    </source>
</evidence>
<feature type="binding site" evidence="5">
    <location>
        <begin position="229"/>
        <end position="232"/>
    </location>
    <ligand>
        <name>pyridoxal 5'-phosphate</name>
        <dbReference type="ChEBI" id="CHEBI:597326"/>
    </ligand>
</feature>